<evidence type="ECO:0000313" key="4">
    <source>
        <dbReference type="EMBL" id="NSL91128.1"/>
    </source>
</evidence>
<dbReference type="PRINTS" id="PR00032">
    <property type="entry name" value="HTHARAC"/>
</dbReference>
<keyword evidence="1" id="KW-0805">Transcription regulation</keyword>
<dbReference type="PANTHER" id="PTHR47893:SF1">
    <property type="entry name" value="REGULATORY PROTEIN PCHR"/>
    <property type="match status" value="1"/>
</dbReference>
<keyword evidence="5" id="KW-1185">Reference proteome</keyword>
<dbReference type="GO" id="GO:0003700">
    <property type="term" value="F:DNA-binding transcription factor activity"/>
    <property type="evidence" value="ECO:0007669"/>
    <property type="project" value="InterPro"/>
</dbReference>
<dbReference type="PROSITE" id="PS00041">
    <property type="entry name" value="HTH_ARAC_FAMILY_1"/>
    <property type="match status" value="1"/>
</dbReference>
<dbReference type="AlphaFoldDB" id="A0A3S1JJW9"/>
<accession>A0A3S1JJW9</accession>
<dbReference type="InterPro" id="IPR020449">
    <property type="entry name" value="Tscrpt_reg_AraC-type_HTH"/>
</dbReference>
<dbReference type="GO" id="GO:0043565">
    <property type="term" value="F:sequence-specific DNA binding"/>
    <property type="evidence" value="ECO:0007669"/>
    <property type="project" value="InterPro"/>
</dbReference>
<dbReference type="InterPro" id="IPR018060">
    <property type="entry name" value="HTH_AraC"/>
</dbReference>
<gene>
    <name evidence="4" type="ORF">ECE50_030170</name>
</gene>
<evidence type="ECO:0000256" key="1">
    <source>
        <dbReference type="ARBA" id="ARBA00023015"/>
    </source>
</evidence>
<dbReference type="SMART" id="SM00342">
    <property type="entry name" value="HTH_ARAC"/>
    <property type="match status" value="1"/>
</dbReference>
<name>A0A3S1JJW9_9BACT</name>
<dbReference type="Proteomes" id="UP000281028">
    <property type="component" value="Unassembled WGS sequence"/>
</dbReference>
<dbReference type="PROSITE" id="PS01124">
    <property type="entry name" value="HTH_ARAC_FAMILY_2"/>
    <property type="match status" value="1"/>
</dbReference>
<protein>
    <submittedName>
        <fullName evidence="4">Helix-turn-helix transcriptional regulator</fullName>
    </submittedName>
</protein>
<dbReference type="InterPro" id="IPR053142">
    <property type="entry name" value="PchR_regulatory_protein"/>
</dbReference>
<comment type="caution">
    <text evidence="4">The sequence shown here is derived from an EMBL/GenBank/DDBJ whole genome shotgun (WGS) entry which is preliminary data.</text>
</comment>
<dbReference type="OrthoDB" id="799767at2"/>
<dbReference type="InterPro" id="IPR018062">
    <property type="entry name" value="HTH_AraC-typ_CS"/>
</dbReference>
<dbReference type="SUPFAM" id="SSF46689">
    <property type="entry name" value="Homeodomain-like"/>
    <property type="match status" value="2"/>
</dbReference>
<dbReference type="PANTHER" id="PTHR47893">
    <property type="entry name" value="REGULATORY PROTEIN PCHR"/>
    <property type="match status" value="1"/>
</dbReference>
<evidence type="ECO:0000256" key="2">
    <source>
        <dbReference type="ARBA" id="ARBA00023125"/>
    </source>
</evidence>
<organism evidence="4 5">
    <name type="scientific">Chitinophaga solisilvae</name>
    <dbReference type="NCBI Taxonomy" id="1233460"/>
    <lineage>
        <taxon>Bacteria</taxon>
        <taxon>Pseudomonadati</taxon>
        <taxon>Bacteroidota</taxon>
        <taxon>Chitinophagia</taxon>
        <taxon>Chitinophagales</taxon>
        <taxon>Chitinophagaceae</taxon>
        <taxon>Chitinophaga</taxon>
    </lineage>
</organism>
<keyword evidence="3" id="KW-0804">Transcription</keyword>
<dbReference type="InterPro" id="IPR009057">
    <property type="entry name" value="Homeodomain-like_sf"/>
</dbReference>
<sequence length="335" mass="37564">MTVVIRNEAKEVLLEEPFPFASDRMASKVIIEGTSQLERDFGSYRIHELCFDGIQMAICNAEVRENLSITTDEIDRHVTMMFMQRGDVSTSIEGLTRQYRFSSLQHNLLFTPESMESANVKKQEGIRFYGLSLTPERFLELAENNGGVLGRLADKVAGNRKAILVEKANPPITPRMSAVLAEISQCGFSGGLKKLFLQSKLMELLALQCEQSESVFLNGNVVSRPVKISTREVDQLHHARELLLQDLGNPPTLSQLARSTGLNEFKLKSGFKTVFDSTVFGYLNDYRLNMAKELILTGDKPLSQIAYDAGYSSPQHFSTAFRKKFGVSPVQIRKK</sequence>
<evidence type="ECO:0000313" key="5">
    <source>
        <dbReference type="Proteomes" id="UP000281028"/>
    </source>
</evidence>
<keyword evidence="2" id="KW-0238">DNA-binding</keyword>
<dbReference type="Pfam" id="PF12833">
    <property type="entry name" value="HTH_18"/>
    <property type="match status" value="1"/>
</dbReference>
<evidence type="ECO:0000256" key="3">
    <source>
        <dbReference type="ARBA" id="ARBA00023163"/>
    </source>
</evidence>
<dbReference type="Gene3D" id="1.10.10.60">
    <property type="entry name" value="Homeodomain-like"/>
    <property type="match status" value="2"/>
</dbReference>
<dbReference type="EMBL" id="RIAR02000001">
    <property type="protein sequence ID" value="NSL91128.1"/>
    <property type="molecule type" value="Genomic_DNA"/>
</dbReference>
<reference evidence="4" key="1">
    <citation type="submission" date="2020-05" db="EMBL/GenBank/DDBJ databases">
        <title>Chitinophaga laudate sp. nov., isolated from a tropical peat swamp.</title>
        <authorList>
            <person name="Goh C.B.S."/>
            <person name="Lee M.S."/>
            <person name="Parimannan S."/>
            <person name="Pasbakhsh P."/>
            <person name="Yule C.M."/>
            <person name="Rajandas H."/>
            <person name="Loke S."/>
            <person name="Croft L."/>
            <person name="Tan J.B.L."/>
        </authorList>
    </citation>
    <scope>NUCLEOTIDE SEQUENCE</scope>
    <source>
        <strain evidence="4">Mgbs1</strain>
    </source>
</reference>
<proteinExistence type="predicted"/>